<evidence type="ECO:0000256" key="2">
    <source>
        <dbReference type="ARBA" id="ARBA00023136"/>
    </source>
</evidence>
<comment type="subcellular location">
    <subcellularLocation>
        <location evidence="1">Membrane</location>
    </subcellularLocation>
</comment>
<dbReference type="PANTHER" id="PTHR35603:SF2">
    <property type="entry name" value="OUTER MEMBRANE LIPOPROTEIN"/>
    <property type="match status" value="1"/>
</dbReference>
<gene>
    <name evidence="5" type="ORF">EDC62_0014</name>
</gene>
<dbReference type="InterPro" id="IPR051407">
    <property type="entry name" value="Bact_OM_lipoprot/Surf_antigen"/>
</dbReference>
<evidence type="ECO:0000313" key="6">
    <source>
        <dbReference type="Proteomes" id="UP000272193"/>
    </source>
</evidence>
<name>A0A3N4UNU2_9BURK</name>
<evidence type="ECO:0000259" key="4">
    <source>
        <dbReference type="Pfam" id="PF05433"/>
    </source>
</evidence>
<dbReference type="AlphaFoldDB" id="A0A3N4UNU2"/>
<feature type="domain" description="Glycine zipper 2TM" evidence="4">
    <location>
        <begin position="66"/>
        <end position="105"/>
    </location>
</feature>
<sequence>MNTWNRQPLPRLLVALSIGFVGSMALAPLSLTWAAPPHATPAACPHCGVVQEVHQERRKGEGGLAGVAGGAVIGGLLGNQIGGGTGKTLATIGGAIGGAYVGKEVEKNVTARTVWVTTVRMRDGTLRRYETADPPPWQPGQTVRLDGPHLRPY</sequence>
<evidence type="ECO:0000313" key="5">
    <source>
        <dbReference type="EMBL" id="RPE72326.1"/>
    </source>
</evidence>
<proteinExistence type="predicted"/>
<evidence type="ECO:0000256" key="3">
    <source>
        <dbReference type="SAM" id="MobiDB-lite"/>
    </source>
</evidence>
<dbReference type="PANTHER" id="PTHR35603">
    <property type="match status" value="1"/>
</dbReference>
<dbReference type="Proteomes" id="UP000272193">
    <property type="component" value="Unassembled WGS sequence"/>
</dbReference>
<dbReference type="GO" id="GO:0019867">
    <property type="term" value="C:outer membrane"/>
    <property type="evidence" value="ECO:0007669"/>
    <property type="project" value="InterPro"/>
</dbReference>
<feature type="region of interest" description="Disordered" evidence="3">
    <location>
        <begin position="130"/>
        <end position="153"/>
    </location>
</feature>
<keyword evidence="6" id="KW-1185">Reference proteome</keyword>
<protein>
    <submittedName>
        <fullName evidence="5">Glycine zipper 2TM protein</fullName>
    </submittedName>
</protein>
<dbReference type="RefSeq" id="WP_281273771.1">
    <property type="nucleotide sequence ID" value="NZ_RKQL01000001.1"/>
</dbReference>
<accession>A0A3N4UNU2</accession>
<reference evidence="5 6" key="1">
    <citation type="submission" date="2018-11" db="EMBL/GenBank/DDBJ databases">
        <title>Genomic Encyclopedia of Type Strains, Phase IV (KMG-IV): sequencing the most valuable type-strain genomes for metagenomic binning, comparative biology and taxonomic classification.</title>
        <authorList>
            <person name="Goeker M."/>
        </authorList>
    </citation>
    <scope>NUCLEOTIDE SEQUENCE [LARGE SCALE GENOMIC DNA]</scope>
    <source>
        <strain evidence="5 6">DSM 101684</strain>
    </source>
</reference>
<organism evidence="5 6">
    <name type="scientific">Tibeticola sediminis</name>
    <dbReference type="NCBI Taxonomy" id="1917811"/>
    <lineage>
        <taxon>Bacteria</taxon>
        <taxon>Pseudomonadati</taxon>
        <taxon>Pseudomonadota</taxon>
        <taxon>Betaproteobacteria</taxon>
        <taxon>Burkholderiales</taxon>
        <taxon>Comamonadaceae</taxon>
        <taxon>Tibeticola</taxon>
    </lineage>
</organism>
<dbReference type="EMBL" id="RKQL01000001">
    <property type="protein sequence ID" value="RPE72326.1"/>
    <property type="molecule type" value="Genomic_DNA"/>
</dbReference>
<evidence type="ECO:0000256" key="1">
    <source>
        <dbReference type="ARBA" id="ARBA00004370"/>
    </source>
</evidence>
<dbReference type="InterPro" id="IPR008816">
    <property type="entry name" value="Gly_zipper_2TM_dom"/>
</dbReference>
<keyword evidence="2" id="KW-0472">Membrane</keyword>
<comment type="caution">
    <text evidence="5">The sequence shown here is derived from an EMBL/GenBank/DDBJ whole genome shotgun (WGS) entry which is preliminary data.</text>
</comment>
<dbReference type="Pfam" id="PF05433">
    <property type="entry name" value="Rick_17kDa_Anti"/>
    <property type="match status" value="1"/>
</dbReference>